<feature type="domain" description="FAD/NAD(P)-binding" evidence="4">
    <location>
        <begin position="7"/>
        <end position="139"/>
    </location>
</feature>
<comment type="catalytic activity">
    <reaction evidence="3">
        <text>[thioredoxin]-dithiol + NADP(+) = [thioredoxin]-disulfide + NADPH + H(+)</text>
        <dbReference type="Rhea" id="RHEA:20345"/>
        <dbReference type="Rhea" id="RHEA-COMP:10698"/>
        <dbReference type="Rhea" id="RHEA-COMP:10700"/>
        <dbReference type="ChEBI" id="CHEBI:15378"/>
        <dbReference type="ChEBI" id="CHEBI:29950"/>
        <dbReference type="ChEBI" id="CHEBI:50058"/>
        <dbReference type="ChEBI" id="CHEBI:57783"/>
        <dbReference type="ChEBI" id="CHEBI:58349"/>
        <dbReference type="EC" id="1.8.1.9"/>
    </reaction>
</comment>
<dbReference type="Pfam" id="PF07992">
    <property type="entry name" value="Pyr_redox_2"/>
    <property type="match status" value="1"/>
</dbReference>
<reference evidence="5 6" key="1">
    <citation type="submission" date="2021-03" db="EMBL/GenBank/DDBJ databases">
        <title>Sequencing the genomes of 1000 actinobacteria strains.</title>
        <authorList>
            <person name="Klenk H.-P."/>
        </authorList>
    </citation>
    <scope>NUCLEOTIDE SEQUENCE [LARGE SCALE GENOMIC DNA]</scope>
    <source>
        <strain evidence="5 6">DSM 44580</strain>
    </source>
</reference>
<keyword evidence="1" id="KW-0285">Flavoprotein</keyword>
<keyword evidence="6" id="KW-1185">Reference proteome</keyword>
<evidence type="ECO:0000256" key="3">
    <source>
        <dbReference type="ARBA" id="ARBA00048132"/>
    </source>
</evidence>
<dbReference type="InterPro" id="IPR050097">
    <property type="entry name" value="Ferredoxin-NADP_redctase_2"/>
</dbReference>
<sequence length="336" mass="35632">MTDMKTDVVVVGGGAAGLSGALALTRARRSVVVVDAGSPRNAPAEGAHMLLGQEGVPPLELLRRGRAEVEGYGGRVLTDRVTTARRTDSGFAVETEGGRVLRARRLLVATGVTDELPDLPNLRERWGRDVLHCPYCHGWEVRDRRLGVLALREGWFHHAQLLRQWSPHLTVFTGTFDLTADQRARLDARGTRVVPGAIEGLVVREDRLTAVRVDGEEHAVDAVMTQSRLVARGGFLTDLGLPLTEGPAGVSVASGPGGKTDVPGVWVAGNLTDPMAGVALAAAGGVMAGTHLNADLVEEDTLAALREPRLTRVFSAESERATAATVLGDRVHGLAL</sequence>
<evidence type="ECO:0000256" key="1">
    <source>
        <dbReference type="ARBA" id="ARBA00022630"/>
    </source>
</evidence>
<evidence type="ECO:0000259" key="4">
    <source>
        <dbReference type="Pfam" id="PF07992"/>
    </source>
</evidence>
<evidence type="ECO:0000313" key="6">
    <source>
        <dbReference type="Proteomes" id="UP001519363"/>
    </source>
</evidence>
<keyword evidence="2" id="KW-0560">Oxidoreductase</keyword>
<dbReference type="Proteomes" id="UP001519363">
    <property type="component" value="Unassembled WGS sequence"/>
</dbReference>
<organism evidence="5 6">
    <name type="scientific">Crossiella equi</name>
    <dbReference type="NCBI Taxonomy" id="130796"/>
    <lineage>
        <taxon>Bacteria</taxon>
        <taxon>Bacillati</taxon>
        <taxon>Actinomycetota</taxon>
        <taxon>Actinomycetes</taxon>
        <taxon>Pseudonocardiales</taxon>
        <taxon>Pseudonocardiaceae</taxon>
        <taxon>Crossiella</taxon>
    </lineage>
</organism>
<evidence type="ECO:0000313" key="5">
    <source>
        <dbReference type="EMBL" id="MBP2478677.1"/>
    </source>
</evidence>
<dbReference type="InterPro" id="IPR023753">
    <property type="entry name" value="FAD/NAD-binding_dom"/>
</dbReference>
<dbReference type="RefSeq" id="WP_086789919.1">
    <property type="nucleotide sequence ID" value="NZ_JAGIOO010000001.1"/>
</dbReference>
<comment type="caution">
    <text evidence="5">The sequence shown here is derived from an EMBL/GenBank/DDBJ whole genome shotgun (WGS) entry which is preliminary data.</text>
</comment>
<dbReference type="PRINTS" id="PR00368">
    <property type="entry name" value="FADPNR"/>
</dbReference>
<name>A0ABS5AQK3_9PSEU</name>
<dbReference type="PANTHER" id="PTHR48105">
    <property type="entry name" value="THIOREDOXIN REDUCTASE 1-RELATED-RELATED"/>
    <property type="match status" value="1"/>
</dbReference>
<gene>
    <name evidence="5" type="ORF">JOF53_007549</name>
</gene>
<dbReference type="SUPFAM" id="SSF51905">
    <property type="entry name" value="FAD/NAD(P)-binding domain"/>
    <property type="match status" value="1"/>
</dbReference>
<proteinExistence type="predicted"/>
<dbReference type="Gene3D" id="3.50.50.60">
    <property type="entry name" value="FAD/NAD(P)-binding domain"/>
    <property type="match status" value="2"/>
</dbReference>
<dbReference type="PRINTS" id="PR00469">
    <property type="entry name" value="PNDRDTASEII"/>
</dbReference>
<accession>A0ABS5AQK3</accession>
<dbReference type="InterPro" id="IPR036188">
    <property type="entry name" value="FAD/NAD-bd_sf"/>
</dbReference>
<dbReference type="EMBL" id="JAGIOO010000001">
    <property type="protein sequence ID" value="MBP2478677.1"/>
    <property type="molecule type" value="Genomic_DNA"/>
</dbReference>
<evidence type="ECO:0000256" key="2">
    <source>
        <dbReference type="ARBA" id="ARBA00023002"/>
    </source>
</evidence>
<protein>
    <submittedName>
        <fullName evidence="5">Thioredoxin reductase</fullName>
    </submittedName>
</protein>